<dbReference type="Proteomes" id="UP000642748">
    <property type="component" value="Unassembled WGS sequence"/>
</dbReference>
<proteinExistence type="predicted"/>
<keyword evidence="3" id="KW-1185">Reference proteome</keyword>
<sequence length="207" mass="22461">MQDSPVTAEPAVPAPPTRRPARRRWPIIALVLVCLTLPAAALAVQNPGWFSRSSGQPGALPDRLRIPLAEQAVSALENAPQIEHLGHDEDNAGPRRVMCTADPFGIDPPDAATVAEVRWVYAQHLCVIGQPGLPWDYATKSAGPVAVGLGNPPVVRLPVPQIDYRTQVRQLIPARYQPMAFGSFAHPQLVASLRQRYNHEVASKKTS</sequence>
<keyword evidence="1" id="KW-0812">Transmembrane</keyword>
<comment type="caution">
    <text evidence="2">The sequence shown here is derived from an EMBL/GenBank/DDBJ whole genome shotgun (WGS) entry which is preliminary data.</text>
</comment>
<keyword evidence="1" id="KW-1133">Transmembrane helix</keyword>
<evidence type="ECO:0000313" key="2">
    <source>
        <dbReference type="EMBL" id="GIH14403.1"/>
    </source>
</evidence>
<gene>
    <name evidence="2" type="ORF">Raf01_25750</name>
</gene>
<protein>
    <submittedName>
        <fullName evidence="2">Uncharacterized protein</fullName>
    </submittedName>
</protein>
<feature type="transmembrane region" description="Helical" evidence="1">
    <location>
        <begin position="25"/>
        <end position="44"/>
    </location>
</feature>
<evidence type="ECO:0000313" key="3">
    <source>
        <dbReference type="Proteomes" id="UP000642748"/>
    </source>
</evidence>
<organism evidence="2 3">
    <name type="scientific">Rugosimonospora africana</name>
    <dbReference type="NCBI Taxonomy" id="556532"/>
    <lineage>
        <taxon>Bacteria</taxon>
        <taxon>Bacillati</taxon>
        <taxon>Actinomycetota</taxon>
        <taxon>Actinomycetes</taxon>
        <taxon>Micromonosporales</taxon>
        <taxon>Micromonosporaceae</taxon>
        <taxon>Rugosimonospora</taxon>
    </lineage>
</organism>
<name>A0A8J3QNV7_9ACTN</name>
<dbReference type="RefSeq" id="WP_203918064.1">
    <property type="nucleotide sequence ID" value="NZ_BONZ01000023.1"/>
</dbReference>
<reference evidence="2" key="1">
    <citation type="submission" date="2021-01" db="EMBL/GenBank/DDBJ databases">
        <title>Whole genome shotgun sequence of Rugosimonospora africana NBRC 104875.</title>
        <authorList>
            <person name="Komaki H."/>
            <person name="Tamura T."/>
        </authorList>
    </citation>
    <scope>NUCLEOTIDE SEQUENCE</scope>
    <source>
        <strain evidence="2">NBRC 104875</strain>
    </source>
</reference>
<evidence type="ECO:0000256" key="1">
    <source>
        <dbReference type="SAM" id="Phobius"/>
    </source>
</evidence>
<dbReference type="EMBL" id="BONZ01000023">
    <property type="protein sequence ID" value="GIH14403.1"/>
    <property type="molecule type" value="Genomic_DNA"/>
</dbReference>
<accession>A0A8J3QNV7</accession>
<keyword evidence="1" id="KW-0472">Membrane</keyword>
<dbReference type="AlphaFoldDB" id="A0A8J3QNV7"/>